<feature type="compositionally biased region" description="Gly residues" evidence="1">
    <location>
        <begin position="997"/>
        <end position="1006"/>
    </location>
</feature>
<dbReference type="Proteomes" id="UP001324427">
    <property type="component" value="Unassembled WGS sequence"/>
</dbReference>
<feature type="region of interest" description="Disordered" evidence="1">
    <location>
        <begin position="843"/>
        <end position="871"/>
    </location>
</feature>
<gene>
    <name evidence="2" type="ORF">LTR36_007603</name>
</gene>
<keyword evidence="3" id="KW-1185">Reference proteome</keyword>
<dbReference type="AlphaFoldDB" id="A0AAV9JUK8"/>
<feature type="compositionally biased region" description="Low complexity" evidence="1">
    <location>
        <begin position="856"/>
        <end position="870"/>
    </location>
</feature>
<evidence type="ECO:0000313" key="2">
    <source>
        <dbReference type="EMBL" id="KAK4549146.1"/>
    </source>
</evidence>
<reference evidence="2 3" key="1">
    <citation type="submission" date="2021-11" db="EMBL/GenBank/DDBJ databases">
        <title>Black yeast isolated from Biological Soil Crust.</title>
        <authorList>
            <person name="Kurbessoian T."/>
        </authorList>
    </citation>
    <scope>NUCLEOTIDE SEQUENCE [LARGE SCALE GENOMIC DNA]</scope>
    <source>
        <strain evidence="2 3">CCFEE 5522</strain>
    </source>
</reference>
<evidence type="ECO:0000256" key="1">
    <source>
        <dbReference type="SAM" id="MobiDB-lite"/>
    </source>
</evidence>
<feature type="compositionally biased region" description="Acidic residues" evidence="1">
    <location>
        <begin position="986"/>
        <end position="996"/>
    </location>
</feature>
<organism evidence="2 3">
    <name type="scientific">Oleoguttula mirabilis</name>
    <dbReference type="NCBI Taxonomy" id="1507867"/>
    <lineage>
        <taxon>Eukaryota</taxon>
        <taxon>Fungi</taxon>
        <taxon>Dikarya</taxon>
        <taxon>Ascomycota</taxon>
        <taxon>Pezizomycotina</taxon>
        <taxon>Dothideomycetes</taxon>
        <taxon>Dothideomycetidae</taxon>
        <taxon>Mycosphaerellales</taxon>
        <taxon>Teratosphaeriaceae</taxon>
        <taxon>Oleoguttula</taxon>
    </lineage>
</organism>
<proteinExistence type="predicted"/>
<dbReference type="EMBL" id="JAVFHQ010000005">
    <property type="protein sequence ID" value="KAK4549146.1"/>
    <property type="molecule type" value="Genomic_DNA"/>
</dbReference>
<accession>A0AAV9JUK8</accession>
<protein>
    <submittedName>
        <fullName evidence="2">Uncharacterized protein</fullName>
    </submittedName>
</protein>
<comment type="caution">
    <text evidence="2">The sequence shown here is derived from an EMBL/GenBank/DDBJ whole genome shotgun (WGS) entry which is preliminary data.</text>
</comment>
<sequence>MPHALTPLGRQLRVVIASLGPTQCKRPPYHRPAITRDLSDTRRRDASARYGGVAKGAAAAQDVDAMYNAIDEQGGVPAAAGRSERPKRPTRKIRKDYLTEAFKNVNSVGLTPTPHPLKVDLSYADAKSRYLTKASRTKAKPATTKHDQMTQLAHMKDLRLERITASLIQHTSEVAKTGQAAWAVPFRLADWEALYVEEKGFNLEDIEAWADIVSTPDPTAAAKALADRDAKPGAHKVPLFVLQYLLRRPYLTAQALRVLLQQSSKLLARRTTGQKPVHIAENTVFTLFIRLLRHAREVWPAAVVAITDILLCHLPRVGFEGTPPAPKQVEGLSQMLNKAMHLLAVPTAIEPFKDVEYQEAAIVKVLRFMTEHQPTLQLNREGYRAVIEVQLAQKKAPSEQQWAELKALSWPPWKQERTAMDSSITAEEHGVSRAGDTLRRMREAGYSATNWEKAAELYAGWDTDRTPTVQTRAILGTGSARYRSGAAIWVARINTTRTAQEAWAAYLAFEDAKLPPSQDVYLAIFQKLYEEERRRRTDPVQVTNRQWRVFPGDGREVEPLPPSTHLYTYTRTPVPTVEGFYRQLRDRHIELHGHCLSFLVANAATLQLGFGQLRSARALQPGIQTLLALDPAGDFESVPLPIFAATVELLCRFSNVSLSQVTGERWYVSRRLSQTAPVLEKQPLNLQHPLVFALELLNLRRTTFRPAWNSVLRALSRRASLSSMSFLLAQRWQFSDHHSLQGCGEAERGALLAYRLVRRVLSMAQTLHVDLDTTGFYHLCVASENAALACWTILRDDVRHVAPGQTEFRQAARRAAVHEANALLRSTSHVTRLTGLFRGLVGEKEEEEEGKRDADAPAPSALPAADAAAAHPTCQEERQADVATGDLAALSHLLAVPSAALLHAYVRALGWLADQEGLLALVRWMVRHRGALAAQRARDRGGEAKLRRVFVALRVFLERSWLARGLDDDDGDDDGLLRGRGLDGTAEGEGDGDGDGDGIAGTGGAVDGAADVLQPAEAEQEEGKGKDGPPTPDLRLKNLRRLERAASADIVREVEGLVNSVEDWPGWPDAADVERYCRDERFERVRGLYDNNSVL</sequence>
<name>A0AAV9JUK8_9PEZI</name>
<evidence type="ECO:0000313" key="3">
    <source>
        <dbReference type="Proteomes" id="UP001324427"/>
    </source>
</evidence>
<feature type="region of interest" description="Disordered" evidence="1">
    <location>
        <begin position="973"/>
        <end position="1007"/>
    </location>
</feature>